<dbReference type="InterPro" id="IPR041931">
    <property type="entry name" value="DNA_pol3_alpha_thumb_dom"/>
</dbReference>
<comment type="similarity">
    <text evidence="2">Belongs to the DNA polymerase type-C family. DnaE subfamily.</text>
</comment>
<dbReference type="Pfam" id="PF14579">
    <property type="entry name" value="HHH_6"/>
    <property type="match status" value="1"/>
</dbReference>
<keyword evidence="6" id="KW-0548">Nucleotidyltransferase</keyword>
<dbReference type="NCBIfam" id="TIGR00594">
    <property type="entry name" value="polc"/>
    <property type="match status" value="1"/>
</dbReference>
<dbReference type="InterPro" id="IPR011708">
    <property type="entry name" value="DNA_pol3_alpha_NTPase_dom"/>
</dbReference>
<dbReference type="RefSeq" id="WP_035939344.1">
    <property type="nucleotide sequence ID" value="NZ_AVPL01000048.1"/>
</dbReference>
<evidence type="ECO:0000313" key="11">
    <source>
        <dbReference type="EMBL" id="KGN40242.1"/>
    </source>
</evidence>
<sequence>MSSSTSSPAPDRTDNFVHLHVHTEYSMLDGAARIGDLFQRAGELGMPALAMTDHGYLYGAHEFWRKAQGTGVKPIIGLEAYVTPGTHRTDKTRVKWGDERTRQGDDVSGSGAYTHMTLLAKNNNGLRNLFRMDSQASLDQVYAKWPRLDRELLSEYGQGLVATTGCPSSEIQTRLRLGQYDLAKQAASDFRDIFGAENYFCEVMDHQNEIERRTIKDLLRLAKELDLPLLATNDSHYTYPEDATAHGALLCVQSGSTLMDPNRFKFDGDGYYLKSAAEMRHTWREFPEACDNTLLVADMCEVSFTEGEGRYMPRFSCPPGESEESWFVKEVQTGLGDRFPGGIPEYAQKQADYEIEVIASKGYASYFLVVADFINWAKAQGIRVGPGRGSGAGSMCAYAMKITDLDPIPHGLIFERFLNPERASMPDFDIDFDERRRGEVIRYVTEKYGSERVAQIVTYGTIKAKQAVKDSARVMGHPFNVGEQLTKAMPADVMGKGVPLSGIYDPEHPRYAEGSEFRSLVETEPHFKEIVETAKGLEGLKRQWGVHAAGVIMSSEPLIDVIPIMKRLQDGQVLTQFDYPTCETLGLVKMDFLGLRNLTILDDAIENVKANRGEDLDLDALSKDMTDKATYQLLSRGDTLGVFQLDGGGMRTLLKLMQPDTFEDISAALALYRPGPMGVNAHTNFALRKNGKQELTPLDPQLKGKLQQEMIDALLPLLSTTYGLVIYQEQVMEIAQKLAGYTLGNADLLRRAMGKKKKEVLDAEYVPFSQGMKAKGFTEASIAALWGVLVPFSDYAFNKAHTAAYGLVSYWTAYLKANYPAEYMAGLLTSVGDDKDKSALYLGECRRMGIKVLPPDVNDSVARFAAVGTDIRFGMAAIRNVGHNVVEAIIAARTDKGAFTSFRDFLSKCPAVVCNKRTIESLIKGGAFDGLGETRAGLLRVHEEYVDAFVAIKRQEAIGQDSLFGLLGGDDADGSGGGDATMMGLTPVPSVEWDKSTLLQFEREMLGLYVSDHPLFGVEHVLAQHADTAIASLSAEDGKPEGSMVTVAGLITGLQVKRTKKGDLWAIATVEDLEGAIECLFFPSAYLTVSTMLSQDVVAVVRGKLNRRDDSVSIYAQELTLPEITEGPRGPVVVTLDTMRATTGRMEELKGVLSNHPGATEVHLKLTKPGRSTLIRLDDALRVDATESLFGDLKVLLGPRCLTGG</sequence>
<evidence type="ECO:0000256" key="5">
    <source>
        <dbReference type="ARBA" id="ARBA00022679"/>
    </source>
</evidence>
<dbReference type="Pfam" id="PF02811">
    <property type="entry name" value="PHP"/>
    <property type="match status" value="1"/>
</dbReference>
<dbReference type="CDD" id="cd12113">
    <property type="entry name" value="PHP_PolIIIA_DnaE3"/>
    <property type="match status" value="1"/>
</dbReference>
<comment type="catalytic activity">
    <reaction evidence="9">
        <text>DNA(n) + a 2'-deoxyribonucleoside 5'-triphosphate = DNA(n+1) + diphosphate</text>
        <dbReference type="Rhea" id="RHEA:22508"/>
        <dbReference type="Rhea" id="RHEA-COMP:17339"/>
        <dbReference type="Rhea" id="RHEA-COMP:17340"/>
        <dbReference type="ChEBI" id="CHEBI:33019"/>
        <dbReference type="ChEBI" id="CHEBI:61560"/>
        <dbReference type="ChEBI" id="CHEBI:173112"/>
        <dbReference type="EC" id="2.7.7.7"/>
    </reaction>
</comment>
<evidence type="ECO:0000256" key="6">
    <source>
        <dbReference type="ARBA" id="ARBA00022695"/>
    </source>
</evidence>
<feature type="domain" description="Polymerase/histidinol phosphatase N-terminal" evidence="10">
    <location>
        <begin position="17"/>
        <end position="84"/>
    </location>
</feature>
<evidence type="ECO:0000259" key="10">
    <source>
        <dbReference type="SMART" id="SM00481"/>
    </source>
</evidence>
<keyword evidence="12" id="KW-1185">Reference proteome</keyword>
<reference evidence="11 12" key="1">
    <citation type="submission" date="2013-08" db="EMBL/GenBank/DDBJ databases">
        <title>The genome sequence of Knoellia aerolata.</title>
        <authorList>
            <person name="Zhu W."/>
            <person name="Wang G."/>
        </authorList>
    </citation>
    <scope>NUCLEOTIDE SEQUENCE [LARGE SCALE GENOMIC DNA]</scope>
    <source>
        <strain evidence="11 12">DSM 18566</strain>
    </source>
</reference>
<dbReference type="SMART" id="SM00481">
    <property type="entry name" value="POLIIIAc"/>
    <property type="match status" value="1"/>
</dbReference>
<evidence type="ECO:0000256" key="7">
    <source>
        <dbReference type="ARBA" id="ARBA00022705"/>
    </source>
</evidence>
<dbReference type="CDD" id="cd04485">
    <property type="entry name" value="DnaE_OBF"/>
    <property type="match status" value="1"/>
</dbReference>
<evidence type="ECO:0000256" key="8">
    <source>
        <dbReference type="ARBA" id="ARBA00022932"/>
    </source>
</evidence>
<proteinExistence type="inferred from homology"/>
<dbReference type="Pfam" id="PF01336">
    <property type="entry name" value="tRNA_anti-codon"/>
    <property type="match status" value="1"/>
</dbReference>
<protein>
    <recommendedName>
        <fullName evidence="4">DNA polymerase III subunit alpha</fullName>
        <ecNumber evidence="3">2.7.7.7</ecNumber>
    </recommendedName>
</protein>
<dbReference type="Gene3D" id="1.10.10.1600">
    <property type="entry name" value="Bacterial DNA polymerase III alpha subunit, thumb domain"/>
    <property type="match status" value="1"/>
</dbReference>
<dbReference type="AlphaFoldDB" id="A0A0A0JVX3"/>
<dbReference type="Gene3D" id="3.20.20.140">
    <property type="entry name" value="Metal-dependent hydrolases"/>
    <property type="match status" value="1"/>
</dbReference>
<evidence type="ECO:0000256" key="4">
    <source>
        <dbReference type="ARBA" id="ARBA00019114"/>
    </source>
</evidence>
<dbReference type="GO" id="GO:0008408">
    <property type="term" value="F:3'-5' exonuclease activity"/>
    <property type="evidence" value="ECO:0007669"/>
    <property type="project" value="InterPro"/>
</dbReference>
<comment type="caution">
    <text evidence="11">The sequence shown here is derived from an EMBL/GenBank/DDBJ whole genome shotgun (WGS) entry which is preliminary data.</text>
</comment>
<dbReference type="GO" id="GO:0005737">
    <property type="term" value="C:cytoplasm"/>
    <property type="evidence" value="ECO:0007669"/>
    <property type="project" value="UniProtKB-SubCell"/>
</dbReference>
<accession>A0A0A0JVX3</accession>
<evidence type="ECO:0000256" key="9">
    <source>
        <dbReference type="ARBA" id="ARBA00049244"/>
    </source>
</evidence>
<keyword evidence="5" id="KW-0808">Transferase</keyword>
<dbReference type="InterPro" id="IPR004805">
    <property type="entry name" value="DnaE2/DnaE/PolC"/>
</dbReference>
<dbReference type="GO" id="GO:0003676">
    <property type="term" value="F:nucleic acid binding"/>
    <property type="evidence" value="ECO:0007669"/>
    <property type="project" value="InterPro"/>
</dbReference>
<name>A0A0A0JVX3_9MICO</name>
<keyword evidence="8" id="KW-0239">DNA-directed DNA polymerase</keyword>
<dbReference type="InterPro" id="IPR016195">
    <property type="entry name" value="Pol/histidinol_Pase-like"/>
</dbReference>
<organism evidence="11 12">
    <name type="scientific">Knoellia aerolata DSM 18566</name>
    <dbReference type="NCBI Taxonomy" id="1385519"/>
    <lineage>
        <taxon>Bacteria</taxon>
        <taxon>Bacillati</taxon>
        <taxon>Actinomycetota</taxon>
        <taxon>Actinomycetes</taxon>
        <taxon>Micrococcales</taxon>
        <taxon>Intrasporangiaceae</taxon>
        <taxon>Knoellia</taxon>
    </lineage>
</organism>
<dbReference type="InterPro" id="IPR004365">
    <property type="entry name" value="NA-bd_OB_tRNA"/>
</dbReference>
<evidence type="ECO:0000313" key="12">
    <source>
        <dbReference type="Proteomes" id="UP000030013"/>
    </source>
</evidence>
<dbReference type="SUPFAM" id="SSF89550">
    <property type="entry name" value="PHP domain-like"/>
    <property type="match status" value="1"/>
</dbReference>
<dbReference type="Gene3D" id="1.10.150.870">
    <property type="match status" value="1"/>
</dbReference>
<dbReference type="PANTHER" id="PTHR32294">
    <property type="entry name" value="DNA POLYMERASE III SUBUNIT ALPHA"/>
    <property type="match status" value="1"/>
</dbReference>
<dbReference type="Pfam" id="PF07733">
    <property type="entry name" value="DNA_pol3_alpha"/>
    <property type="match status" value="1"/>
</dbReference>
<dbReference type="EMBL" id="AVPL01000048">
    <property type="protein sequence ID" value="KGN40242.1"/>
    <property type="molecule type" value="Genomic_DNA"/>
</dbReference>
<gene>
    <name evidence="11" type="ORF">N801_15330</name>
</gene>
<dbReference type="PANTHER" id="PTHR32294:SF0">
    <property type="entry name" value="DNA POLYMERASE III SUBUNIT ALPHA"/>
    <property type="match status" value="1"/>
</dbReference>
<dbReference type="OrthoDB" id="9803237at2"/>
<keyword evidence="7" id="KW-0235">DNA replication</keyword>
<dbReference type="EC" id="2.7.7.7" evidence="3"/>
<dbReference type="InterPro" id="IPR029460">
    <property type="entry name" value="DNAPol_HHH"/>
</dbReference>
<dbReference type="InterPro" id="IPR003141">
    <property type="entry name" value="Pol/His_phosphatase_N"/>
</dbReference>
<dbReference type="eggNOG" id="COG0587">
    <property type="taxonomic scope" value="Bacteria"/>
</dbReference>
<dbReference type="Pfam" id="PF17657">
    <property type="entry name" value="DNA_pol3_finger"/>
    <property type="match status" value="1"/>
</dbReference>
<dbReference type="InterPro" id="IPR004013">
    <property type="entry name" value="PHP_dom"/>
</dbReference>
<evidence type="ECO:0000256" key="1">
    <source>
        <dbReference type="ARBA" id="ARBA00004496"/>
    </source>
</evidence>
<comment type="subcellular location">
    <subcellularLocation>
        <location evidence="1">Cytoplasm</location>
    </subcellularLocation>
</comment>
<dbReference type="NCBIfam" id="NF004226">
    <property type="entry name" value="PRK05673.1"/>
    <property type="match status" value="1"/>
</dbReference>
<evidence type="ECO:0000256" key="2">
    <source>
        <dbReference type="ARBA" id="ARBA00009496"/>
    </source>
</evidence>
<dbReference type="Proteomes" id="UP000030013">
    <property type="component" value="Unassembled WGS sequence"/>
</dbReference>
<dbReference type="STRING" id="1385519.N801_15330"/>
<evidence type="ECO:0000256" key="3">
    <source>
        <dbReference type="ARBA" id="ARBA00012417"/>
    </source>
</evidence>
<dbReference type="GO" id="GO:0003887">
    <property type="term" value="F:DNA-directed DNA polymerase activity"/>
    <property type="evidence" value="ECO:0007669"/>
    <property type="project" value="UniProtKB-KW"/>
</dbReference>
<dbReference type="InterPro" id="IPR040982">
    <property type="entry name" value="DNA_pol3_finger"/>
</dbReference>
<dbReference type="GO" id="GO:0006260">
    <property type="term" value="P:DNA replication"/>
    <property type="evidence" value="ECO:0007669"/>
    <property type="project" value="UniProtKB-KW"/>
</dbReference>